<organism evidence="1 2">
    <name type="scientific">Platysternon megacephalum</name>
    <name type="common">big-headed turtle</name>
    <dbReference type="NCBI Taxonomy" id="55544"/>
    <lineage>
        <taxon>Eukaryota</taxon>
        <taxon>Metazoa</taxon>
        <taxon>Chordata</taxon>
        <taxon>Craniata</taxon>
        <taxon>Vertebrata</taxon>
        <taxon>Euteleostomi</taxon>
        <taxon>Archelosauria</taxon>
        <taxon>Testudinata</taxon>
        <taxon>Testudines</taxon>
        <taxon>Cryptodira</taxon>
        <taxon>Durocryptodira</taxon>
        <taxon>Testudinoidea</taxon>
        <taxon>Platysternidae</taxon>
        <taxon>Platysternon</taxon>
    </lineage>
</organism>
<reference evidence="1 2" key="2">
    <citation type="submission" date="2019-04" db="EMBL/GenBank/DDBJ databases">
        <title>The genome sequence of big-headed turtle.</title>
        <authorList>
            <person name="Gong S."/>
        </authorList>
    </citation>
    <scope>NUCLEOTIDE SEQUENCE [LARGE SCALE GENOMIC DNA]</scope>
    <source>
        <strain evidence="1">DO16091913</strain>
        <tissue evidence="1">Muscle</tissue>
    </source>
</reference>
<keyword evidence="2" id="KW-1185">Reference proteome</keyword>
<dbReference type="Proteomes" id="UP000297703">
    <property type="component" value="Unassembled WGS sequence"/>
</dbReference>
<dbReference type="EMBL" id="QXTE01000028">
    <property type="protein sequence ID" value="TFK11821.1"/>
    <property type="molecule type" value="Genomic_DNA"/>
</dbReference>
<protein>
    <submittedName>
        <fullName evidence="1">T-complex protein 1 subunit beta</fullName>
    </submittedName>
</protein>
<reference evidence="1 2" key="1">
    <citation type="submission" date="2019-04" db="EMBL/GenBank/DDBJ databases">
        <title>Draft genome of the big-headed turtle Platysternon megacephalum.</title>
        <authorList>
            <person name="Gong S."/>
        </authorList>
    </citation>
    <scope>NUCLEOTIDE SEQUENCE [LARGE SCALE GENOMIC DNA]</scope>
    <source>
        <strain evidence="1">DO16091913</strain>
        <tissue evidence="1">Muscle</tissue>
    </source>
</reference>
<name>A0A4D9EKA5_9SAUR</name>
<gene>
    <name evidence="1" type="ORF">DR999_PMT05007</name>
</gene>
<accession>A0A4D9EKA5</accession>
<dbReference type="AlphaFoldDB" id="A0A4D9EKA5"/>
<proteinExistence type="predicted"/>
<sequence length="177" mass="20539">MWCDKGYGIELSTLEGEDLENRTLFDRINKRSADLGVNSATGAQSHNELSVQSLSQDWGIHMEEGSFILAEWVFFRLFFSNWSKVWTVSSPSRNGVVSRVQVRCMLNAIYRDVIPCNNCWVYCYLTDIKHYRNRYTCSSSKQLPCNIHLKKGQDVSCRVMLTQTLSLTKPEFCRFER</sequence>
<evidence type="ECO:0000313" key="2">
    <source>
        <dbReference type="Proteomes" id="UP000297703"/>
    </source>
</evidence>
<evidence type="ECO:0000313" key="1">
    <source>
        <dbReference type="EMBL" id="TFK11821.1"/>
    </source>
</evidence>
<comment type="caution">
    <text evidence="1">The sequence shown here is derived from an EMBL/GenBank/DDBJ whole genome shotgun (WGS) entry which is preliminary data.</text>
</comment>